<evidence type="ECO:0000259" key="2">
    <source>
        <dbReference type="SMART" id="SM00666"/>
    </source>
</evidence>
<accession>A0ABM0XCV0</accession>
<dbReference type="Gene3D" id="3.10.20.90">
    <property type="entry name" value="Phosphatidylinositol 3-kinase Catalytic Subunit, Chain A, domain 1"/>
    <property type="match status" value="1"/>
</dbReference>
<protein>
    <submittedName>
        <fullName evidence="4">Uncharacterized protein LOC104762450 isoform X1</fullName>
    </submittedName>
    <submittedName>
        <fullName evidence="5">Uncharacterized protein LOC104762450 isoform X2</fullName>
    </submittedName>
</protein>
<dbReference type="SUPFAM" id="SSF54277">
    <property type="entry name" value="CAD &amp; PB1 domains"/>
    <property type="match status" value="1"/>
</dbReference>
<keyword evidence="3" id="KW-1185">Reference proteome</keyword>
<dbReference type="RefSeq" id="XP_010484037.1">
    <property type="nucleotide sequence ID" value="XM_010485735.2"/>
</dbReference>
<feature type="region of interest" description="Disordered" evidence="1">
    <location>
        <begin position="109"/>
        <end position="152"/>
    </location>
</feature>
<evidence type="ECO:0000256" key="1">
    <source>
        <dbReference type="SAM" id="MobiDB-lite"/>
    </source>
</evidence>
<dbReference type="SMART" id="SM00666">
    <property type="entry name" value="PB1"/>
    <property type="match status" value="1"/>
</dbReference>
<reference evidence="3" key="1">
    <citation type="journal article" date="1997" name="Nucleic Acids Res.">
        <title>tRNAscan-SE: a program for improved detection of transfer RNA genes in genomic sequence.</title>
        <authorList>
            <person name="Lowe T.M."/>
            <person name="Eddy S.R."/>
        </authorList>
    </citation>
    <scope>NUCLEOTIDE SEQUENCE [LARGE SCALE GENOMIC DNA]</scope>
    <source>
        <strain evidence="3">r\DH55</strain>
    </source>
</reference>
<dbReference type="InterPro" id="IPR053198">
    <property type="entry name" value="Gynoecium_Dev_Regulator"/>
</dbReference>
<sequence length="201" mass="22639">MVAVEYNEKNNSGSNLKFLCSYGGRILPRSTDGNLRYVGGHTRVLSVDRSISFSELMKKLFEFCGYSVDLRCQLPNGDLETLISVKSEEELSNIVEEYDRLTGSKIRAVLSPPRSSHKRESSSSSSPSPYSSGDRSPKSPFSVTPSPPNSPSPAYGRYLQSRYCLPPTDHLVPRRFNHRSEESHCCCYACRVHKDSRLIWH</sequence>
<dbReference type="InterPro" id="IPR000270">
    <property type="entry name" value="PB1_dom"/>
</dbReference>
<organism evidence="3 5">
    <name type="scientific">Camelina sativa</name>
    <name type="common">False flax</name>
    <name type="synonym">Myagrum sativum</name>
    <dbReference type="NCBI Taxonomy" id="90675"/>
    <lineage>
        <taxon>Eukaryota</taxon>
        <taxon>Viridiplantae</taxon>
        <taxon>Streptophyta</taxon>
        <taxon>Embryophyta</taxon>
        <taxon>Tracheophyta</taxon>
        <taxon>Spermatophyta</taxon>
        <taxon>Magnoliopsida</taxon>
        <taxon>eudicotyledons</taxon>
        <taxon>Gunneridae</taxon>
        <taxon>Pentapetalae</taxon>
        <taxon>rosids</taxon>
        <taxon>malvids</taxon>
        <taxon>Brassicales</taxon>
        <taxon>Brassicaceae</taxon>
        <taxon>Camelineae</taxon>
        <taxon>Camelina</taxon>
    </lineage>
</organism>
<gene>
    <name evidence="4 5" type="primary">LOC104762450</name>
</gene>
<dbReference type="Proteomes" id="UP000694864">
    <property type="component" value="Chromosome 18"/>
</dbReference>
<dbReference type="Pfam" id="PF00564">
    <property type="entry name" value="PB1"/>
    <property type="match status" value="1"/>
</dbReference>
<evidence type="ECO:0000313" key="5">
    <source>
        <dbReference type="RefSeq" id="XP_010484037.1"/>
    </source>
</evidence>
<dbReference type="RefSeq" id="XP_010484035.1">
    <property type="nucleotide sequence ID" value="XM_010485733.2"/>
</dbReference>
<name>A0ABM0XCV0_CAMSA</name>
<dbReference type="PANTHER" id="PTHR31066">
    <property type="entry name" value="OS05G0427100 PROTEIN-RELATED"/>
    <property type="match status" value="1"/>
</dbReference>
<evidence type="ECO:0000313" key="4">
    <source>
        <dbReference type="RefSeq" id="XP_010484035.1"/>
    </source>
</evidence>
<feature type="domain" description="PB1" evidence="2">
    <location>
        <begin position="30"/>
        <end position="113"/>
    </location>
</feature>
<proteinExistence type="predicted"/>
<dbReference type="GeneID" id="104762450"/>
<reference evidence="3" key="2">
    <citation type="journal article" date="2014" name="Nat. Commun.">
        <title>The emerging biofuel crop Camelina sativa retains a highly undifferentiated hexaploid genome structure.</title>
        <authorList>
            <person name="Kagale S."/>
            <person name="Koh C."/>
            <person name="Nixon J."/>
            <person name="Bollina V."/>
            <person name="Clarke W.E."/>
            <person name="Tuteja R."/>
            <person name="Spillane C."/>
            <person name="Robinson S.J."/>
            <person name="Links M.G."/>
            <person name="Clarke C."/>
            <person name="Higgins E.E."/>
            <person name="Huebert T."/>
            <person name="Sharpe A.G."/>
            <person name="Parkin I.A."/>
        </authorList>
    </citation>
    <scope>NUCLEOTIDE SEQUENCE [LARGE SCALE GENOMIC DNA]</scope>
    <source>
        <strain evidence="3">r\DH55</strain>
    </source>
</reference>
<reference evidence="4 5" key="3">
    <citation type="submission" date="2025-05" db="UniProtKB">
        <authorList>
            <consortium name="RefSeq"/>
        </authorList>
    </citation>
    <scope>IDENTIFICATION</scope>
    <source>
        <tissue evidence="4 5">Leaf</tissue>
    </source>
</reference>
<dbReference type="PANTHER" id="PTHR31066:SF55">
    <property type="entry name" value="PB1 DOMAIN-CONTAINING PROTEIN"/>
    <property type="match status" value="1"/>
</dbReference>
<dbReference type="CDD" id="cd06410">
    <property type="entry name" value="PB1_UP2"/>
    <property type="match status" value="1"/>
</dbReference>
<feature type="compositionally biased region" description="Low complexity" evidence="1">
    <location>
        <begin position="122"/>
        <end position="144"/>
    </location>
</feature>
<evidence type="ECO:0000313" key="3">
    <source>
        <dbReference type="Proteomes" id="UP000694864"/>
    </source>
</evidence>